<dbReference type="Proteomes" id="UP000008206">
    <property type="component" value="Chromosome"/>
</dbReference>
<dbReference type="AlphaFoldDB" id="E0UDW1"/>
<dbReference type="InterPro" id="IPR003959">
    <property type="entry name" value="ATPase_AAA_core"/>
</dbReference>
<dbReference type="GO" id="GO:0016887">
    <property type="term" value="F:ATP hydrolysis activity"/>
    <property type="evidence" value="ECO:0007669"/>
    <property type="project" value="InterPro"/>
</dbReference>
<proteinExistence type="predicted"/>
<dbReference type="InterPro" id="IPR051396">
    <property type="entry name" value="Bact_Antivir_Def_Nuclease"/>
</dbReference>
<dbReference type="GO" id="GO:0005524">
    <property type="term" value="F:ATP binding"/>
    <property type="evidence" value="ECO:0007669"/>
    <property type="project" value="InterPro"/>
</dbReference>
<dbReference type="HOGENOM" id="CLU_063816_1_0_3"/>
<organism evidence="3 4">
    <name type="scientific">Gloeothece verrucosa (strain PCC 7822)</name>
    <name type="common">Cyanothece sp. (strain PCC 7822)</name>
    <dbReference type="NCBI Taxonomy" id="497965"/>
    <lineage>
        <taxon>Bacteria</taxon>
        <taxon>Bacillati</taxon>
        <taxon>Cyanobacteriota</taxon>
        <taxon>Cyanophyceae</taxon>
        <taxon>Oscillatoriophycideae</taxon>
        <taxon>Chroococcales</taxon>
        <taxon>Aphanothecaceae</taxon>
        <taxon>Gloeothece</taxon>
        <taxon>Gloeothece verrucosa</taxon>
    </lineage>
</organism>
<evidence type="ECO:0000313" key="3">
    <source>
        <dbReference type="EMBL" id="ADN16546.1"/>
    </source>
</evidence>
<dbReference type="EMBL" id="CP002198">
    <property type="protein sequence ID" value="ADN16546.1"/>
    <property type="molecule type" value="Genomic_DNA"/>
</dbReference>
<dbReference type="InterPro" id="IPR041685">
    <property type="entry name" value="AAA_GajA/Old/RecF-like"/>
</dbReference>
<name>E0UDW1_GLOV7</name>
<dbReference type="STRING" id="497965.Cyan7822_4640"/>
<dbReference type="PANTHER" id="PTHR43581">
    <property type="entry name" value="ATP/GTP PHOSPHATASE"/>
    <property type="match status" value="1"/>
</dbReference>
<dbReference type="Gene3D" id="3.40.50.300">
    <property type="entry name" value="P-loop containing nucleotide triphosphate hydrolases"/>
    <property type="match status" value="1"/>
</dbReference>
<dbReference type="KEGG" id="cyj:Cyan7822_4640"/>
<evidence type="ECO:0000259" key="2">
    <source>
        <dbReference type="Pfam" id="PF13304"/>
    </source>
</evidence>
<gene>
    <name evidence="3" type="ordered locus">Cyan7822_4640</name>
</gene>
<accession>E0UDW1</accession>
<feature type="domain" description="Endonuclease GajA/Old nuclease/RecF-like AAA" evidence="1">
    <location>
        <begin position="1"/>
        <end position="87"/>
    </location>
</feature>
<reference evidence="4" key="1">
    <citation type="journal article" date="2011" name="MBio">
        <title>Novel metabolic attributes of the genus Cyanothece, comprising a group of unicellular nitrogen-fixing Cyanobacteria.</title>
        <authorList>
            <person name="Bandyopadhyay A."/>
            <person name="Elvitigala T."/>
            <person name="Welsh E."/>
            <person name="Stockel J."/>
            <person name="Liberton M."/>
            <person name="Min H."/>
            <person name="Sherman L.A."/>
            <person name="Pakrasi H.B."/>
        </authorList>
    </citation>
    <scope>NUCLEOTIDE SEQUENCE [LARGE SCALE GENOMIC DNA]</scope>
    <source>
        <strain evidence="4">PCC 7822</strain>
    </source>
</reference>
<dbReference type="Pfam" id="PF13304">
    <property type="entry name" value="AAA_21"/>
    <property type="match status" value="1"/>
</dbReference>
<dbReference type="CDD" id="cd00267">
    <property type="entry name" value="ABC_ATPase"/>
    <property type="match status" value="1"/>
</dbReference>
<evidence type="ECO:0000259" key="1">
    <source>
        <dbReference type="Pfam" id="PF13175"/>
    </source>
</evidence>
<dbReference type="PANTHER" id="PTHR43581:SF4">
    <property type="entry name" value="ATP_GTP PHOSPHATASE"/>
    <property type="match status" value="1"/>
</dbReference>
<dbReference type="RefSeq" id="WP_013324588.1">
    <property type="nucleotide sequence ID" value="NC_014501.1"/>
</dbReference>
<sequence>MLQSLKIENFRCFRSFELNNLGRINLLVGKNNSGKTSLLEAVQLFSSQFDLKSLAQLMSSRGEYLWENIKYSSDIIPVKTYEIEHLFYQHNLSAESQIKMMGIDNGSQGELKILFEENFEATNYTRTSRPEPISIDDISELELIIQWTEDNINSNVFKKFLVKKEKLILDQLRLEYKRIAKSKLAKIGVFIFPYSIDISTLNTLFDKIVLTSDEQLVINALKILEPTIERIASVRQNQENFRTGEKGGFLVKLSERQKPIPIGSMGDGIWRMLALVLAMVNVEGGILLVDEIDSGLHYTTMYDMWKIIWHTAKKLNIQVFATTHNSDCWTSLANLICDEKISEKDQEIRIHHIDKNKEASILFDESEIVIAAQRGIEIR</sequence>
<dbReference type="SUPFAM" id="SSF52540">
    <property type="entry name" value="P-loop containing nucleoside triphosphate hydrolases"/>
    <property type="match status" value="1"/>
</dbReference>
<evidence type="ECO:0000313" key="4">
    <source>
        <dbReference type="Proteomes" id="UP000008206"/>
    </source>
</evidence>
<protein>
    <submittedName>
        <fullName evidence="3">ATPase-like protein</fullName>
    </submittedName>
</protein>
<dbReference type="OrthoDB" id="9801813at2"/>
<dbReference type="Pfam" id="PF13175">
    <property type="entry name" value="AAA_15"/>
    <property type="match status" value="1"/>
</dbReference>
<keyword evidence="4" id="KW-1185">Reference proteome</keyword>
<dbReference type="eggNOG" id="COG1106">
    <property type="taxonomic scope" value="Bacteria"/>
</dbReference>
<feature type="domain" description="ATPase AAA-type core" evidence="2">
    <location>
        <begin position="255"/>
        <end position="325"/>
    </location>
</feature>
<dbReference type="InterPro" id="IPR027417">
    <property type="entry name" value="P-loop_NTPase"/>
</dbReference>